<dbReference type="RefSeq" id="XP_049266107.1">
    <property type="nucleotide sequence ID" value="XM_049409021.1"/>
</dbReference>
<dbReference type="OrthoDB" id="68328at2759"/>
<evidence type="ECO:0000313" key="3">
    <source>
        <dbReference type="EMBL" id="KAG7665875.1"/>
    </source>
</evidence>
<reference evidence="3 4" key="1">
    <citation type="journal article" date="2021" name="DNA Res.">
        <title>Genome analysis of Candida subhashii reveals its hybrid nature and dual mitochondrial genome conformations.</title>
        <authorList>
            <person name="Mixao V."/>
            <person name="Hegedusova E."/>
            <person name="Saus E."/>
            <person name="Pryszcz L.P."/>
            <person name="Cillingova A."/>
            <person name="Nosek J."/>
            <person name="Gabaldon T."/>
        </authorList>
    </citation>
    <scope>NUCLEOTIDE SEQUENCE [LARGE SCALE GENOMIC DNA]</scope>
    <source>
        <strain evidence="3 4">CBS 10753</strain>
    </source>
</reference>
<dbReference type="InterPro" id="IPR003703">
    <property type="entry name" value="Acyl_CoA_thio"/>
</dbReference>
<accession>A0A8J5R6P7</accession>
<dbReference type="Pfam" id="PF20789">
    <property type="entry name" value="4HBT_3C"/>
    <property type="match status" value="1"/>
</dbReference>
<dbReference type="GeneID" id="73467299"/>
<sequence length="351" mass="40687">MDKLRKEVYESDKPIAKLEKKFDLDFVPEQSTESKLTYLGHYPLEPPQEDGRGTYGGEFIAQGLNAAWKSITQPDFHPHSLHAYFVKAGTTESPIKWEVIKVSDSRTFSNRMVMGYQSHNDRLVFTLQCSFIKNNHHTKREEEYNQIIKSGEEAKNIPFTFKRTPNHIFYKYKDNIDTLLYMEHTHDNVAHAMPRDLLEHNKSVNLDTSGNREFGIFVKVLDDYKLGQNFSKQSHMGLAFASDSLWLATVIKAIGLPLTSDNGYFRVSLDHSLYFYDGEFDSSDWIFIDYRFVNMMNNRILAVLNFFDMNGKPIACAVQEAYAFFPKEIAEASWELHEREKMRKNGLTANL</sequence>
<evidence type="ECO:0000259" key="2">
    <source>
        <dbReference type="Pfam" id="PF20789"/>
    </source>
</evidence>
<dbReference type="InterPro" id="IPR049450">
    <property type="entry name" value="ACOT8-like_C"/>
</dbReference>
<dbReference type="EMBL" id="JAGSYN010000045">
    <property type="protein sequence ID" value="KAG7665875.1"/>
    <property type="molecule type" value="Genomic_DNA"/>
</dbReference>
<dbReference type="PANTHER" id="PTHR11066">
    <property type="entry name" value="ACYL-COA THIOESTERASE"/>
    <property type="match status" value="1"/>
</dbReference>
<dbReference type="PANTHER" id="PTHR11066:SF34">
    <property type="entry name" value="ACYL-COENZYME A THIOESTERASE 8"/>
    <property type="match status" value="1"/>
</dbReference>
<dbReference type="GO" id="GO:0006637">
    <property type="term" value="P:acyl-CoA metabolic process"/>
    <property type="evidence" value="ECO:0007669"/>
    <property type="project" value="InterPro"/>
</dbReference>
<dbReference type="GO" id="GO:0005782">
    <property type="term" value="C:peroxisomal matrix"/>
    <property type="evidence" value="ECO:0007669"/>
    <property type="project" value="TreeGrafter"/>
</dbReference>
<organism evidence="3 4">
    <name type="scientific">[Candida] subhashii</name>
    <dbReference type="NCBI Taxonomy" id="561895"/>
    <lineage>
        <taxon>Eukaryota</taxon>
        <taxon>Fungi</taxon>
        <taxon>Dikarya</taxon>
        <taxon>Ascomycota</taxon>
        <taxon>Saccharomycotina</taxon>
        <taxon>Pichiomycetes</taxon>
        <taxon>Debaryomycetaceae</taxon>
        <taxon>Spathaspora</taxon>
    </lineage>
</organism>
<dbReference type="Proteomes" id="UP000694255">
    <property type="component" value="Unassembled WGS sequence"/>
</dbReference>
<feature type="domain" description="Acyl-CoA thioesterase-like N-terminal HotDog" evidence="1">
    <location>
        <begin position="51"/>
        <end position="131"/>
    </location>
</feature>
<feature type="domain" description="Acyl-CoA thioesterase-like C-terminal" evidence="2">
    <location>
        <begin position="234"/>
        <end position="322"/>
    </location>
</feature>
<proteinExistence type="predicted"/>
<protein>
    <submittedName>
        <fullName evidence="3">Uncharacterized protein</fullName>
    </submittedName>
</protein>
<dbReference type="GO" id="GO:0047617">
    <property type="term" value="F:fatty acyl-CoA hydrolase activity"/>
    <property type="evidence" value="ECO:0007669"/>
    <property type="project" value="InterPro"/>
</dbReference>
<dbReference type="InterPro" id="IPR049449">
    <property type="entry name" value="TesB_ACOT8-like_N"/>
</dbReference>
<dbReference type="AlphaFoldDB" id="A0A8J5R6P7"/>
<dbReference type="Pfam" id="PF13622">
    <property type="entry name" value="4HBT_3"/>
    <property type="match status" value="1"/>
</dbReference>
<dbReference type="GO" id="GO:0009062">
    <property type="term" value="P:fatty acid catabolic process"/>
    <property type="evidence" value="ECO:0007669"/>
    <property type="project" value="TreeGrafter"/>
</dbReference>
<dbReference type="CDD" id="cd03445">
    <property type="entry name" value="Thioesterase_II_repeat2"/>
    <property type="match status" value="1"/>
</dbReference>
<keyword evidence="4" id="KW-1185">Reference proteome</keyword>
<name>A0A8J5R6P7_9ASCO</name>
<gene>
    <name evidence="3" type="ORF">J8A68_000498</name>
</gene>
<dbReference type="CDD" id="cd03444">
    <property type="entry name" value="Thioesterase_II_repeat1"/>
    <property type="match status" value="1"/>
</dbReference>
<comment type="caution">
    <text evidence="3">The sequence shown here is derived from an EMBL/GenBank/DDBJ whole genome shotgun (WGS) entry which is preliminary data.</text>
</comment>
<evidence type="ECO:0000313" key="4">
    <source>
        <dbReference type="Proteomes" id="UP000694255"/>
    </source>
</evidence>
<evidence type="ECO:0000259" key="1">
    <source>
        <dbReference type="Pfam" id="PF13622"/>
    </source>
</evidence>